<dbReference type="Pfam" id="PF24517">
    <property type="entry name" value="CBM96"/>
    <property type="match status" value="1"/>
</dbReference>
<gene>
    <name evidence="5" type="ORF">S06H3_49017</name>
</gene>
<dbReference type="GO" id="GO:0005576">
    <property type="term" value="C:extracellular region"/>
    <property type="evidence" value="ECO:0007669"/>
    <property type="project" value="UniProtKB-SubCell"/>
</dbReference>
<evidence type="ECO:0000256" key="3">
    <source>
        <dbReference type="ARBA" id="ARBA00022729"/>
    </source>
</evidence>
<dbReference type="InterPro" id="IPR055372">
    <property type="entry name" value="CBM96"/>
</dbReference>
<evidence type="ECO:0000256" key="2">
    <source>
        <dbReference type="ARBA" id="ARBA00022525"/>
    </source>
</evidence>
<dbReference type="AlphaFoldDB" id="X1MNV1"/>
<keyword evidence="2" id="KW-0964">Secreted</keyword>
<keyword evidence="3" id="KW-0732">Signal</keyword>
<organism evidence="5">
    <name type="scientific">marine sediment metagenome</name>
    <dbReference type="NCBI Taxonomy" id="412755"/>
    <lineage>
        <taxon>unclassified sequences</taxon>
        <taxon>metagenomes</taxon>
        <taxon>ecological metagenomes</taxon>
    </lineage>
</organism>
<reference evidence="5" key="1">
    <citation type="journal article" date="2014" name="Front. Microbiol.">
        <title>High frequency of phylogenetically diverse reductive dehalogenase-homologous genes in deep subseafloor sedimentary metagenomes.</title>
        <authorList>
            <person name="Kawai M."/>
            <person name="Futagami T."/>
            <person name="Toyoda A."/>
            <person name="Takaki Y."/>
            <person name="Nishi S."/>
            <person name="Hori S."/>
            <person name="Arai W."/>
            <person name="Tsubouchi T."/>
            <person name="Morono Y."/>
            <person name="Uchiyama I."/>
            <person name="Ito T."/>
            <person name="Fujiyama A."/>
            <person name="Inagaki F."/>
            <person name="Takami H."/>
        </authorList>
    </citation>
    <scope>NUCLEOTIDE SEQUENCE</scope>
    <source>
        <strain evidence="5">Expedition CK06-06</strain>
    </source>
</reference>
<dbReference type="NCBIfam" id="NF033679">
    <property type="entry name" value="DNRLRE_dom"/>
    <property type="match status" value="1"/>
</dbReference>
<feature type="non-terminal residue" evidence="5">
    <location>
        <position position="255"/>
    </location>
</feature>
<protein>
    <recommendedName>
        <fullName evidence="4">Carbohydrate-binding module family 96 domain-containing protein</fullName>
    </recommendedName>
</protein>
<accession>X1MNV1</accession>
<comment type="caution">
    <text evidence="5">The sequence shown here is derived from an EMBL/GenBank/DDBJ whole genome shotgun (WGS) entry which is preliminary data.</text>
</comment>
<proteinExistence type="predicted"/>
<comment type="subcellular location">
    <subcellularLocation>
        <location evidence="1">Secreted</location>
    </subcellularLocation>
</comment>
<name>X1MNV1_9ZZZZ</name>
<feature type="domain" description="Carbohydrate-binding module family 96" evidence="4">
    <location>
        <begin position="97"/>
        <end position="194"/>
    </location>
</feature>
<evidence type="ECO:0000256" key="1">
    <source>
        <dbReference type="ARBA" id="ARBA00004613"/>
    </source>
</evidence>
<evidence type="ECO:0000259" key="4">
    <source>
        <dbReference type="Pfam" id="PF24517"/>
    </source>
</evidence>
<evidence type="ECO:0000313" key="5">
    <source>
        <dbReference type="EMBL" id="GAI32978.1"/>
    </source>
</evidence>
<feature type="non-terminal residue" evidence="5">
    <location>
        <position position="1"/>
    </location>
</feature>
<dbReference type="EMBL" id="BARV01030919">
    <property type="protein sequence ID" value="GAI32978.1"/>
    <property type="molecule type" value="Genomic_DNA"/>
</dbReference>
<sequence length="255" mass="27674">IESAVLTGTAASDRDWYCKDNDQSDDNSFTPAQLDHGNQGEWDFVIKSPSVAGTTYYYRLYYYDSGWTALDTYTYTARLTVTATEQKSFRDGVYPDSTYSGTRDTYIVGSPTPKTNANFGTSTPLLVDGQEPDCSALLKWDISAIPVGTTVTAATITIYVENESNDSYELYEMKQNWVEGTTANPATTGATWNHFDVSLGDSGLWQSAGAQGANDKGSDILGTYSGHGGAVNTFIEITLNANGIAEVQDWVNNPS</sequence>